<reference evidence="1" key="1">
    <citation type="journal article" date="2014" name="Int. J. Syst. Evol. Microbiol.">
        <title>Complete genome sequence of Corynebacterium casei LMG S-19264T (=DSM 44701T), isolated from a smear-ripened cheese.</title>
        <authorList>
            <consortium name="US DOE Joint Genome Institute (JGI-PGF)"/>
            <person name="Walter F."/>
            <person name="Albersmeier A."/>
            <person name="Kalinowski J."/>
            <person name="Ruckert C."/>
        </authorList>
    </citation>
    <scope>NUCLEOTIDE SEQUENCE</scope>
    <source>
        <strain evidence="1">CGMCC 1.15758</strain>
    </source>
</reference>
<protein>
    <submittedName>
        <fullName evidence="1">Uncharacterized protein</fullName>
    </submittedName>
</protein>
<sequence>MLINCNQITDATNTPSKLLEYISELIAAPTLNDGLLEYLLNHLENNLLSHLEYLAIYIDELQEDLKNRKKEKVLYMQLYGKVKKVFNNAKCA</sequence>
<accession>A0A8J2Z321</accession>
<evidence type="ECO:0000313" key="1">
    <source>
        <dbReference type="EMBL" id="GGF91439.1"/>
    </source>
</evidence>
<evidence type="ECO:0000313" key="2">
    <source>
        <dbReference type="Proteomes" id="UP000636949"/>
    </source>
</evidence>
<gene>
    <name evidence="1" type="ORF">GCM10010995_05840</name>
</gene>
<dbReference type="EMBL" id="BMJS01000004">
    <property type="protein sequence ID" value="GGF91439.1"/>
    <property type="molecule type" value="Genomic_DNA"/>
</dbReference>
<proteinExistence type="predicted"/>
<dbReference type="Proteomes" id="UP000636949">
    <property type="component" value="Unassembled WGS sequence"/>
</dbReference>
<dbReference type="AlphaFoldDB" id="A0A8J2Z321"/>
<keyword evidence="2" id="KW-1185">Reference proteome</keyword>
<reference evidence="1" key="2">
    <citation type="submission" date="2020-09" db="EMBL/GenBank/DDBJ databases">
        <authorList>
            <person name="Sun Q."/>
            <person name="Zhou Y."/>
        </authorList>
    </citation>
    <scope>NUCLEOTIDE SEQUENCE</scope>
    <source>
        <strain evidence="1">CGMCC 1.15758</strain>
    </source>
</reference>
<name>A0A8J2Z321_9GAMM</name>
<organism evidence="1 2">
    <name type="scientific">Cysteiniphilum litorale</name>
    <dbReference type="NCBI Taxonomy" id="2056700"/>
    <lineage>
        <taxon>Bacteria</taxon>
        <taxon>Pseudomonadati</taxon>
        <taxon>Pseudomonadota</taxon>
        <taxon>Gammaproteobacteria</taxon>
        <taxon>Thiotrichales</taxon>
        <taxon>Fastidiosibacteraceae</taxon>
        <taxon>Cysteiniphilum</taxon>
    </lineage>
</organism>
<comment type="caution">
    <text evidence="1">The sequence shown here is derived from an EMBL/GenBank/DDBJ whole genome shotgun (WGS) entry which is preliminary data.</text>
</comment>